<evidence type="ECO:0008006" key="4">
    <source>
        <dbReference type="Google" id="ProtNLM"/>
    </source>
</evidence>
<evidence type="ECO:0000313" key="2">
    <source>
        <dbReference type="EMBL" id="MBF6299288.1"/>
    </source>
</evidence>
<organism evidence="2 3">
    <name type="scientific">Nocardia amamiensis</name>
    <dbReference type="NCBI Taxonomy" id="404578"/>
    <lineage>
        <taxon>Bacteria</taxon>
        <taxon>Bacillati</taxon>
        <taxon>Actinomycetota</taxon>
        <taxon>Actinomycetes</taxon>
        <taxon>Mycobacteriales</taxon>
        <taxon>Nocardiaceae</taxon>
        <taxon>Nocardia</taxon>
    </lineage>
</organism>
<accession>A0ABS0CRN0</accession>
<gene>
    <name evidence="2" type="ORF">IU459_17310</name>
</gene>
<name>A0ABS0CRN0_9NOCA</name>
<sequence length="121" mass="12816">MFAHQRLRTMIVVLFGTLVVALGSVSVLAPQAAAAPSIPAVTQVSDYPFDFGGQGNDNRYPFDFDGKGNDSPAGQGMFEQDEKSEKTEKLGGTLTTKIIDLVAGMIKCGLNIATPSVKCSF</sequence>
<reference evidence="2 3" key="1">
    <citation type="submission" date="2020-10" db="EMBL/GenBank/DDBJ databases">
        <title>Identification of Nocardia species via Next-generation sequencing and recognition of intraspecies genetic diversity.</title>
        <authorList>
            <person name="Li P."/>
            <person name="Li P."/>
            <person name="Lu B."/>
        </authorList>
    </citation>
    <scope>NUCLEOTIDE SEQUENCE [LARGE SCALE GENOMIC DNA]</scope>
    <source>
        <strain evidence="2 3">BJ06-0157</strain>
    </source>
</reference>
<feature type="region of interest" description="Disordered" evidence="1">
    <location>
        <begin position="60"/>
        <end position="89"/>
    </location>
</feature>
<evidence type="ECO:0000256" key="1">
    <source>
        <dbReference type="SAM" id="MobiDB-lite"/>
    </source>
</evidence>
<comment type="caution">
    <text evidence="2">The sequence shown here is derived from an EMBL/GenBank/DDBJ whole genome shotgun (WGS) entry which is preliminary data.</text>
</comment>
<dbReference type="Proteomes" id="UP000702209">
    <property type="component" value="Unassembled WGS sequence"/>
</dbReference>
<proteinExistence type="predicted"/>
<evidence type="ECO:0000313" key="3">
    <source>
        <dbReference type="Proteomes" id="UP000702209"/>
    </source>
</evidence>
<feature type="compositionally biased region" description="Basic and acidic residues" evidence="1">
    <location>
        <begin position="80"/>
        <end position="89"/>
    </location>
</feature>
<dbReference type="EMBL" id="JADLQX010000012">
    <property type="protein sequence ID" value="MBF6299288.1"/>
    <property type="molecule type" value="Genomic_DNA"/>
</dbReference>
<dbReference type="RefSeq" id="WP_195130574.1">
    <property type="nucleotide sequence ID" value="NZ_JADLQX010000012.1"/>
</dbReference>
<keyword evidence="3" id="KW-1185">Reference proteome</keyword>
<protein>
    <recommendedName>
        <fullName evidence="4">DUF732 domain-containing protein</fullName>
    </recommendedName>
</protein>